<reference evidence="3" key="1">
    <citation type="submission" date="2020-03" db="EMBL/GenBank/DDBJ databases">
        <title>Transcriptomic Profiling of the Digestive Tract of the Rat Flea, Xenopsylla cheopis, Following Blood Feeding and Infection with Yersinia pestis.</title>
        <authorList>
            <person name="Bland D.M."/>
            <person name="Martens C.A."/>
            <person name="Virtaneva K."/>
            <person name="Kanakabandi K."/>
            <person name="Long D."/>
            <person name="Rosenke R."/>
            <person name="Saturday G.A."/>
            <person name="Hoyt F.H."/>
            <person name="Bruno D.P."/>
            <person name="Ribeiro J.M.C."/>
            <person name="Hinnebusch J."/>
        </authorList>
    </citation>
    <scope>NUCLEOTIDE SEQUENCE</scope>
</reference>
<dbReference type="SMART" id="SM01083">
    <property type="entry name" value="Cir_N"/>
    <property type="match status" value="1"/>
</dbReference>
<dbReference type="InterPro" id="IPR039875">
    <property type="entry name" value="LENG1-like"/>
</dbReference>
<feature type="compositionally biased region" description="Basic residues" evidence="1">
    <location>
        <begin position="184"/>
        <end position="204"/>
    </location>
</feature>
<proteinExistence type="predicted"/>
<feature type="region of interest" description="Disordered" evidence="1">
    <location>
        <begin position="184"/>
        <end position="212"/>
    </location>
</feature>
<dbReference type="AlphaFoldDB" id="A0A6M2DSQ6"/>
<keyword evidence="3" id="KW-0675">Receptor</keyword>
<organism evidence="3">
    <name type="scientific">Xenopsylla cheopis</name>
    <name type="common">Oriental rat flea</name>
    <name type="synonym">Pulex cheopis</name>
    <dbReference type="NCBI Taxonomy" id="163159"/>
    <lineage>
        <taxon>Eukaryota</taxon>
        <taxon>Metazoa</taxon>
        <taxon>Ecdysozoa</taxon>
        <taxon>Arthropoda</taxon>
        <taxon>Hexapoda</taxon>
        <taxon>Insecta</taxon>
        <taxon>Pterygota</taxon>
        <taxon>Neoptera</taxon>
        <taxon>Endopterygota</taxon>
        <taxon>Siphonaptera</taxon>
        <taxon>Pulicidae</taxon>
        <taxon>Xenopsyllinae</taxon>
        <taxon>Xenopsylla</taxon>
    </lineage>
</organism>
<evidence type="ECO:0000313" key="3">
    <source>
        <dbReference type="EMBL" id="NOV49203.1"/>
    </source>
</evidence>
<dbReference type="PANTHER" id="PTHR22093:SF0">
    <property type="entry name" value="LEUKOCYTE RECEPTOR CLUSTER MEMBER 1"/>
    <property type="match status" value="1"/>
</dbReference>
<evidence type="ECO:0000259" key="2">
    <source>
        <dbReference type="SMART" id="SM01083"/>
    </source>
</evidence>
<name>A0A6M2DSQ6_XENCH</name>
<dbReference type="Pfam" id="PF10197">
    <property type="entry name" value="Cir_N"/>
    <property type="match status" value="1"/>
</dbReference>
<dbReference type="PANTHER" id="PTHR22093">
    <property type="entry name" value="LEUKOCYTE RECEPTOR CLUSTER LRC MEMBER 1"/>
    <property type="match status" value="1"/>
</dbReference>
<dbReference type="EMBL" id="GIIL01005477">
    <property type="protein sequence ID" value="NOV49203.1"/>
    <property type="molecule type" value="Transcribed_RNA"/>
</dbReference>
<dbReference type="InterPro" id="IPR019339">
    <property type="entry name" value="CIR_N_dom"/>
</dbReference>
<feature type="domain" description="CBF1-interacting co-repressor CIR N-terminal" evidence="2">
    <location>
        <begin position="8"/>
        <end position="44"/>
    </location>
</feature>
<protein>
    <submittedName>
        <fullName evidence="3">Putative leukocyte receptor cluster member 1</fullName>
    </submittedName>
</protein>
<accession>A0A6M2DSQ6</accession>
<sequence length="271" mass="31903">MNILPKKRWHVRTKENIARVRKDEAKAAEEEKARLERSKLADQEARTELLRKRAREAYQNDSVNEAGTSISSEIPRHINFFSEVEAGQTGTTKKNAEHEQELKEEREKYEKQIGYLTYLGQNTNEALGKKNWYDVLPQRYTKKEDIEIGLKSKHLHDPLEVIKKYTSSSKTKSNDVVANTLRKNLKEKKVKKVSKHKRKHKRDKHSSDKTTNIEELRKARLKREAEERLKADRLLGIIEPDKQKEQETCKNTTIKQKYNSQFNPMFAKQNY</sequence>
<feature type="region of interest" description="Disordered" evidence="1">
    <location>
        <begin position="22"/>
        <end position="44"/>
    </location>
</feature>
<evidence type="ECO:0000256" key="1">
    <source>
        <dbReference type="SAM" id="MobiDB-lite"/>
    </source>
</evidence>